<evidence type="ECO:0000256" key="1">
    <source>
        <dbReference type="SAM" id="MobiDB-lite"/>
    </source>
</evidence>
<reference evidence="3" key="3">
    <citation type="submission" date="2015-06" db="UniProtKB">
        <authorList>
            <consortium name="EnsemblMetazoa"/>
        </authorList>
    </citation>
    <scope>IDENTIFICATION</scope>
</reference>
<dbReference type="HOGENOM" id="CLU_2051838_0_0_1"/>
<evidence type="ECO:0000313" key="2">
    <source>
        <dbReference type="EMBL" id="ELU14877.1"/>
    </source>
</evidence>
<evidence type="ECO:0000313" key="4">
    <source>
        <dbReference type="Proteomes" id="UP000014760"/>
    </source>
</evidence>
<dbReference type="EMBL" id="AMQN01018340">
    <property type="status" value="NOT_ANNOTATED_CDS"/>
    <property type="molecule type" value="Genomic_DNA"/>
</dbReference>
<dbReference type="EMBL" id="KB294224">
    <property type="protein sequence ID" value="ELU14877.1"/>
    <property type="molecule type" value="Genomic_DNA"/>
</dbReference>
<sequence>MNERSGSLQEIRPEAKQNPEREATLAKHQLICLKFKLMHRLYDIERLHCLLSFHASPSQGQWKIDPSLGDLGFRPGSRILQSCKVISETVSVHLSDYRRYRRVPQTPDKWTNSSTMTSKR</sequence>
<evidence type="ECO:0000313" key="3">
    <source>
        <dbReference type="EnsemblMetazoa" id="CapteP212624"/>
    </source>
</evidence>
<reference evidence="4" key="1">
    <citation type="submission" date="2012-12" db="EMBL/GenBank/DDBJ databases">
        <authorList>
            <person name="Hellsten U."/>
            <person name="Grimwood J."/>
            <person name="Chapman J.A."/>
            <person name="Shapiro H."/>
            <person name="Aerts A."/>
            <person name="Otillar R.P."/>
            <person name="Terry A.Y."/>
            <person name="Boore J.L."/>
            <person name="Simakov O."/>
            <person name="Marletaz F."/>
            <person name="Cho S.-J."/>
            <person name="Edsinger-Gonzales E."/>
            <person name="Havlak P."/>
            <person name="Kuo D.-H."/>
            <person name="Larsson T."/>
            <person name="Lv J."/>
            <person name="Arendt D."/>
            <person name="Savage R."/>
            <person name="Osoegawa K."/>
            <person name="de Jong P."/>
            <person name="Lindberg D.R."/>
            <person name="Seaver E.C."/>
            <person name="Weisblat D.A."/>
            <person name="Putnam N.H."/>
            <person name="Grigoriev I.V."/>
            <person name="Rokhsar D.S."/>
        </authorList>
    </citation>
    <scope>NUCLEOTIDE SEQUENCE</scope>
    <source>
        <strain evidence="4">I ESC-2004</strain>
    </source>
</reference>
<dbReference type="EnsemblMetazoa" id="CapteT212624">
    <property type="protein sequence ID" value="CapteP212624"/>
    <property type="gene ID" value="CapteG212624"/>
</dbReference>
<protein>
    <submittedName>
        <fullName evidence="2 3">Uncharacterized protein</fullName>
    </submittedName>
</protein>
<feature type="region of interest" description="Disordered" evidence="1">
    <location>
        <begin position="1"/>
        <end position="21"/>
    </location>
</feature>
<reference evidence="2 4" key="2">
    <citation type="journal article" date="2013" name="Nature">
        <title>Insights into bilaterian evolution from three spiralian genomes.</title>
        <authorList>
            <person name="Simakov O."/>
            <person name="Marletaz F."/>
            <person name="Cho S.J."/>
            <person name="Edsinger-Gonzales E."/>
            <person name="Havlak P."/>
            <person name="Hellsten U."/>
            <person name="Kuo D.H."/>
            <person name="Larsson T."/>
            <person name="Lv J."/>
            <person name="Arendt D."/>
            <person name="Savage R."/>
            <person name="Osoegawa K."/>
            <person name="de Jong P."/>
            <person name="Grimwood J."/>
            <person name="Chapman J.A."/>
            <person name="Shapiro H."/>
            <person name="Aerts A."/>
            <person name="Otillar R.P."/>
            <person name="Terry A.Y."/>
            <person name="Boore J.L."/>
            <person name="Grigoriev I.V."/>
            <person name="Lindberg D.R."/>
            <person name="Seaver E.C."/>
            <person name="Weisblat D.A."/>
            <person name="Putnam N.H."/>
            <person name="Rokhsar D.S."/>
        </authorList>
    </citation>
    <scope>NUCLEOTIDE SEQUENCE</scope>
    <source>
        <strain evidence="2 4">I ESC-2004</strain>
    </source>
</reference>
<dbReference type="AlphaFoldDB" id="R7V8N3"/>
<dbReference type="Proteomes" id="UP000014760">
    <property type="component" value="Unassembled WGS sequence"/>
</dbReference>
<proteinExistence type="predicted"/>
<keyword evidence="4" id="KW-1185">Reference proteome</keyword>
<accession>R7V8N3</accession>
<organism evidence="2">
    <name type="scientific">Capitella teleta</name>
    <name type="common">Polychaete worm</name>
    <dbReference type="NCBI Taxonomy" id="283909"/>
    <lineage>
        <taxon>Eukaryota</taxon>
        <taxon>Metazoa</taxon>
        <taxon>Spiralia</taxon>
        <taxon>Lophotrochozoa</taxon>
        <taxon>Annelida</taxon>
        <taxon>Polychaeta</taxon>
        <taxon>Sedentaria</taxon>
        <taxon>Scolecida</taxon>
        <taxon>Capitellidae</taxon>
        <taxon>Capitella</taxon>
    </lineage>
</organism>
<feature type="compositionally biased region" description="Basic and acidic residues" evidence="1">
    <location>
        <begin position="11"/>
        <end position="21"/>
    </location>
</feature>
<gene>
    <name evidence="2" type="ORF">CAPTEDRAFT_212624</name>
</gene>
<name>R7V8N3_CAPTE</name>